<evidence type="ECO:0000313" key="11">
    <source>
        <dbReference type="Proteomes" id="UP000037210"/>
    </source>
</evidence>
<proteinExistence type="inferred from homology"/>
<evidence type="ECO:0000256" key="5">
    <source>
        <dbReference type="ARBA" id="ARBA00022840"/>
    </source>
</evidence>
<dbReference type="PRINTS" id="PR01039">
    <property type="entry name" value="TRNASYNTHTRP"/>
</dbReference>
<dbReference type="HAMAP" id="MF_00140_A">
    <property type="entry name" value="Trp_tRNA_synth_A"/>
    <property type="match status" value="1"/>
</dbReference>
<comment type="catalytic activity">
    <reaction evidence="8">
        <text>tRNA(Trp) + L-tryptophan + ATP = L-tryptophyl-tRNA(Trp) + AMP + diphosphate + H(+)</text>
        <dbReference type="Rhea" id="RHEA:24080"/>
        <dbReference type="Rhea" id="RHEA-COMP:9671"/>
        <dbReference type="Rhea" id="RHEA-COMP:9705"/>
        <dbReference type="ChEBI" id="CHEBI:15378"/>
        <dbReference type="ChEBI" id="CHEBI:30616"/>
        <dbReference type="ChEBI" id="CHEBI:33019"/>
        <dbReference type="ChEBI" id="CHEBI:57912"/>
        <dbReference type="ChEBI" id="CHEBI:78442"/>
        <dbReference type="ChEBI" id="CHEBI:78535"/>
        <dbReference type="ChEBI" id="CHEBI:456215"/>
        <dbReference type="EC" id="6.1.1.2"/>
    </reaction>
</comment>
<dbReference type="PATRIC" id="fig|1685127.3.peg.831"/>
<sequence length="376" mass="42812">MTAEKESDEMVVTPWEVSGVVDYNRLVEQFGTKPMTRELLDRLERHAGQLHLQLRRGIFFSHRDLDWWIGMHEAGQPVGLYTGRGPSGPVHLGHLLPWFFTKYLQDAFGADLYFQMTDDEKFLIHPELSLDDTVGFAYDNALDLIACGLEPERTHIISDVNHIGHIYRLALRVAKHVTFSTIRAVFGLRDSDNIGIIWFPAIQATPCFIQSVREGRNVAVLIPAAIDQDPYWRMTRDIAERLGFYKPAQIHAKFLPGLGRGGKMSASMPETAIFTIDPPEEAAKKIMDAFTGGRPTAREQRELGGDPSICTIYAYHYYLFEEDDGRLAELERECRSGDIVCGDCKARLAEAVKRFLVDFQRKREKARDSLDQFLFK</sequence>
<dbReference type="GO" id="GO:0005737">
    <property type="term" value="C:cytoplasm"/>
    <property type="evidence" value="ECO:0007669"/>
    <property type="project" value="UniProtKB-SubCell"/>
</dbReference>
<dbReference type="Gene3D" id="3.40.50.620">
    <property type="entry name" value="HUPs"/>
    <property type="match status" value="1"/>
</dbReference>
<dbReference type="PANTHER" id="PTHR10055:SF1">
    <property type="entry name" value="TRYPTOPHAN--TRNA LIGASE, CYTOPLASMIC"/>
    <property type="match status" value="1"/>
</dbReference>
<dbReference type="NCBIfam" id="NF008927">
    <property type="entry name" value="PRK12285.1-4"/>
    <property type="match status" value="1"/>
</dbReference>
<dbReference type="NCBIfam" id="TIGR00233">
    <property type="entry name" value="trpS"/>
    <property type="match status" value="1"/>
</dbReference>
<dbReference type="GO" id="GO:0004830">
    <property type="term" value="F:tryptophan-tRNA ligase activity"/>
    <property type="evidence" value="ECO:0007669"/>
    <property type="project" value="UniProtKB-UniRule"/>
</dbReference>
<keyword evidence="3 8" id="KW-0436">Ligase</keyword>
<dbReference type="Pfam" id="PF00579">
    <property type="entry name" value="tRNA-synt_1b"/>
    <property type="match status" value="1"/>
</dbReference>
<dbReference type="GO" id="GO:0006436">
    <property type="term" value="P:tryptophanyl-tRNA aminoacylation"/>
    <property type="evidence" value="ECO:0007669"/>
    <property type="project" value="UniProtKB-UniRule"/>
</dbReference>
<evidence type="ECO:0000256" key="4">
    <source>
        <dbReference type="ARBA" id="ARBA00022741"/>
    </source>
</evidence>
<dbReference type="EMBL" id="LFWZ01000001">
    <property type="protein sequence ID" value="KON31619.1"/>
    <property type="molecule type" value="Genomic_DNA"/>
</dbReference>
<protein>
    <recommendedName>
        <fullName evidence="8">Tryptophan--tRNA ligase</fullName>
        <ecNumber evidence="8">6.1.1.2</ecNumber>
    </recommendedName>
    <alternativeName>
        <fullName evidence="8">Tryptophanyl-tRNA synthetase</fullName>
        <shortName evidence="8">TrpRS</shortName>
    </alternativeName>
</protein>
<reference evidence="10 11" key="1">
    <citation type="submission" date="2015-06" db="EMBL/GenBank/DDBJ databases">
        <title>New insights into the roles of widespread benthic archaea in carbon and nitrogen cycling.</title>
        <authorList>
            <person name="Lazar C.S."/>
            <person name="Baker B.J."/>
            <person name="Seitz K.W."/>
            <person name="Hyde A.S."/>
            <person name="Dick G.J."/>
            <person name="Hinrichs K.-U."/>
            <person name="Teske A.P."/>
        </authorList>
    </citation>
    <scope>NUCLEOTIDE SEQUENCE [LARGE SCALE GENOMIC DNA]</scope>
    <source>
        <strain evidence="10">DG-45</strain>
    </source>
</reference>
<keyword evidence="4 8" id="KW-0547">Nucleotide-binding</keyword>
<dbReference type="PROSITE" id="PS00178">
    <property type="entry name" value="AA_TRNA_LIGASE_I"/>
    <property type="match status" value="1"/>
</dbReference>
<name>A0A0M0BT46_9ARCH</name>
<dbReference type="InterPro" id="IPR020653">
    <property type="entry name" value="Tryptophan-tRNA-ligase_arc"/>
</dbReference>
<evidence type="ECO:0000313" key="10">
    <source>
        <dbReference type="EMBL" id="KON31619.1"/>
    </source>
</evidence>
<keyword evidence="2 8" id="KW-0963">Cytoplasm</keyword>
<dbReference type="InterPro" id="IPR014729">
    <property type="entry name" value="Rossmann-like_a/b/a_fold"/>
</dbReference>
<dbReference type="InterPro" id="IPR002305">
    <property type="entry name" value="aa-tRNA-synth_Ic"/>
</dbReference>
<keyword evidence="7 8" id="KW-0030">Aminoacyl-tRNA synthetase</keyword>
<gene>
    <name evidence="8" type="primary">trpS</name>
    <name evidence="10" type="ORF">AC482_00220</name>
</gene>
<dbReference type="CDD" id="cd00806">
    <property type="entry name" value="TrpRS_core"/>
    <property type="match status" value="1"/>
</dbReference>
<evidence type="ECO:0000256" key="1">
    <source>
        <dbReference type="ARBA" id="ARBA00005594"/>
    </source>
</evidence>
<evidence type="ECO:0000256" key="3">
    <source>
        <dbReference type="ARBA" id="ARBA00022598"/>
    </source>
</evidence>
<comment type="subcellular location">
    <subcellularLocation>
        <location evidence="8">Cytoplasm</location>
    </subcellularLocation>
</comment>
<dbReference type="AlphaFoldDB" id="A0A0M0BT46"/>
<organism evidence="10 11">
    <name type="scientific">miscellaneous Crenarchaeota group-15 archaeon DG-45</name>
    <dbReference type="NCBI Taxonomy" id="1685127"/>
    <lineage>
        <taxon>Archaea</taxon>
        <taxon>Candidatus Bathyarchaeota</taxon>
        <taxon>MCG-15</taxon>
    </lineage>
</organism>
<dbReference type="InterPro" id="IPR002306">
    <property type="entry name" value="Trp-tRNA-ligase"/>
</dbReference>
<dbReference type="EC" id="6.1.1.2" evidence="8"/>
<accession>A0A0M0BT46</accession>
<dbReference type="GO" id="GO:0005524">
    <property type="term" value="F:ATP binding"/>
    <property type="evidence" value="ECO:0007669"/>
    <property type="project" value="UniProtKB-UniRule"/>
</dbReference>
<evidence type="ECO:0000256" key="9">
    <source>
        <dbReference type="RuleBase" id="RU363036"/>
    </source>
</evidence>
<evidence type="ECO:0000256" key="6">
    <source>
        <dbReference type="ARBA" id="ARBA00022917"/>
    </source>
</evidence>
<keyword evidence="6 8" id="KW-0648">Protein biosynthesis</keyword>
<keyword evidence="5 8" id="KW-0067">ATP-binding</keyword>
<dbReference type="Proteomes" id="UP000037210">
    <property type="component" value="Unassembled WGS sequence"/>
</dbReference>
<evidence type="ECO:0000256" key="2">
    <source>
        <dbReference type="ARBA" id="ARBA00022490"/>
    </source>
</evidence>
<evidence type="ECO:0000256" key="8">
    <source>
        <dbReference type="HAMAP-Rule" id="MF_00140"/>
    </source>
</evidence>
<dbReference type="SUPFAM" id="SSF52374">
    <property type="entry name" value="Nucleotidylyl transferase"/>
    <property type="match status" value="1"/>
</dbReference>
<dbReference type="PANTHER" id="PTHR10055">
    <property type="entry name" value="TRYPTOPHANYL-TRNA SYNTHETASE"/>
    <property type="match status" value="1"/>
</dbReference>
<comment type="similarity">
    <text evidence="1 8 9">Belongs to the class-I aminoacyl-tRNA synthetase family.</text>
</comment>
<dbReference type="InterPro" id="IPR001412">
    <property type="entry name" value="aa-tRNA-synth_I_CS"/>
</dbReference>
<evidence type="ECO:0000256" key="7">
    <source>
        <dbReference type="ARBA" id="ARBA00023146"/>
    </source>
</evidence>
<comment type="function">
    <text evidence="8">Catalyzes the attachment of tryptophan to tRNA(Trp).</text>
</comment>
<dbReference type="Gene3D" id="1.10.240.10">
    <property type="entry name" value="Tyrosyl-Transfer RNA Synthetase"/>
    <property type="match status" value="1"/>
</dbReference>
<comment type="caution">
    <text evidence="10">The sequence shown here is derived from an EMBL/GenBank/DDBJ whole genome shotgun (WGS) entry which is preliminary data.</text>
</comment>
<feature type="short sequence motif" description="'KMSKS' region" evidence="8">
    <location>
        <begin position="263"/>
        <end position="267"/>
    </location>
</feature>
<feature type="short sequence motif" description="'HIGH' region" evidence="8">
    <location>
        <begin position="86"/>
        <end position="94"/>
    </location>
</feature>